<dbReference type="WBParaSite" id="EEL_0000111401-mRNA-1">
    <property type="protein sequence ID" value="EEL_0000111401-mRNA-1"/>
    <property type="gene ID" value="EEL_0000111401"/>
</dbReference>
<organism evidence="1 2">
    <name type="scientific">Elaeophora elaphi</name>
    <dbReference type="NCBI Taxonomy" id="1147741"/>
    <lineage>
        <taxon>Eukaryota</taxon>
        <taxon>Metazoa</taxon>
        <taxon>Ecdysozoa</taxon>
        <taxon>Nematoda</taxon>
        <taxon>Chromadorea</taxon>
        <taxon>Rhabditida</taxon>
        <taxon>Spirurina</taxon>
        <taxon>Spiruromorpha</taxon>
        <taxon>Filarioidea</taxon>
        <taxon>Onchocercidae</taxon>
        <taxon>Elaeophora</taxon>
    </lineage>
</organism>
<protein>
    <submittedName>
        <fullName evidence="2">Secreted protein</fullName>
    </submittedName>
</protein>
<evidence type="ECO:0000313" key="1">
    <source>
        <dbReference type="Proteomes" id="UP000050640"/>
    </source>
</evidence>
<sequence length="64" mass="7592">MLHVMYVISRVVPVFVNVAHHWHLYWKLQVLLLLLPQRKQVSLIILARLKIIKIIMIEQIVVAI</sequence>
<name>A0A158Q714_9BILA</name>
<proteinExistence type="predicted"/>
<dbReference type="Proteomes" id="UP000050640">
    <property type="component" value="Unplaced"/>
</dbReference>
<evidence type="ECO:0000313" key="2">
    <source>
        <dbReference type="WBParaSite" id="EEL_0000111401-mRNA-1"/>
    </source>
</evidence>
<accession>A0A158Q714</accession>
<keyword evidence="1" id="KW-1185">Reference proteome</keyword>
<reference evidence="2" key="1">
    <citation type="submission" date="2016-04" db="UniProtKB">
        <authorList>
            <consortium name="WormBaseParasite"/>
        </authorList>
    </citation>
    <scope>IDENTIFICATION</scope>
</reference>
<dbReference type="AlphaFoldDB" id="A0A158Q714"/>